<sequence length="403" mass="44693">MWQETLMSTVQLRYDPFDPEIQDDPYPVYRQLRDEAPVYHATDTDTWVLSRHADVISALLDYHSYSSVDGVFPTPPGSTFRESLLPMMILMDPPRHDQLRALVSRAFTPRRIAALTSAIEDLADHLTAGLIQEAGSADFVADFAAVLPAMVIADLLGVPREDRTQFRQWSNALVQSNPTHGETGEALAAAAAIYGYFTDFLADRRRQPRDDLMSALVCAEINGKHLKDDELLGFCLLLLIAGHETTSNLLANAAVVLADYRDTRHRLAGNESLLGAAVEELLRYDSPAQGLSRTLTHDVTLHGVTMPTGDSVLLLFGSANRDERVFADPDVFDIRRKPEHQVAFGRGIHFCLGASLARMEARIALRALLARVPNWEVDLGRAQRLRSGPIRGYLSLPISWSPN</sequence>
<keyword evidence="5 8" id="KW-0560">Oxidoreductase</keyword>
<evidence type="ECO:0000256" key="4">
    <source>
        <dbReference type="ARBA" id="ARBA00022723"/>
    </source>
</evidence>
<evidence type="ECO:0000256" key="3">
    <source>
        <dbReference type="ARBA" id="ARBA00022617"/>
    </source>
</evidence>
<proteinExistence type="inferred from homology"/>
<evidence type="ECO:0000256" key="6">
    <source>
        <dbReference type="ARBA" id="ARBA00023004"/>
    </source>
</evidence>
<dbReference type="Gene3D" id="1.10.630.10">
    <property type="entry name" value="Cytochrome P450"/>
    <property type="match status" value="1"/>
</dbReference>
<dbReference type="PROSITE" id="PS00086">
    <property type="entry name" value="CYTOCHROME_P450"/>
    <property type="match status" value="1"/>
</dbReference>
<dbReference type="PRINTS" id="PR00385">
    <property type="entry name" value="P450"/>
</dbReference>
<accession>A0A2A2ZQR3</accession>
<dbReference type="Proteomes" id="UP000217768">
    <property type="component" value="Unassembled WGS sequence"/>
</dbReference>
<evidence type="ECO:0000256" key="2">
    <source>
        <dbReference type="ARBA" id="ARBA00010617"/>
    </source>
</evidence>
<dbReference type="PANTHER" id="PTHR46696">
    <property type="entry name" value="P450, PUTATIVE (EUROFUNG)-RELATED"/>
    <property type="match status" value="1"/>
</dbReference>
<name>A0A2A2ZQR3_MYCAV</name>
<keyword evidence="4 8" id="KW-0479">Metal-binding</keyword>
<organism evidence="9 10">
    <name type="scientific">Mycobacterium avium</name>
    <dbReference type="NCBI Taxonomy" id="1764"/>
    <lineage>
        <taxon>Bacteria</taxon>
        <taxon>Bacillati</taxon>
        <taxon>Actinomycetota</taxon>
        <taxon>Actinomycetes</taxon>
        <taxon>Mycobacteriales</taxon>
        <taxon>Mycobacteriaceae</taxon>
        <taxon>Mycobacterium</taxon>
        <taxon>Mycobacterium avium complex (MAC)</taxon>
    </lineage>
</organism>
<dbReference type="PANTHER" id="PTHR46696:SF4">
    <property type="entry name" value="BIOTIN BIOSYNTHESIS CYTOCHROME P450"/>
    <property type="match status" value="1"/>
</dbReference>
<evidence type="ECO:0000313" key="9">
    <source>
        <dbReference type="EMBL" id="PBA28685.1"/>
    </source>
</evidence>
<comment type="similarity">
    <text evidence="2 8">Belongs to the cytochrome P450 family.</text>
</comment>
<dbReference type="CDD" id="cd11078">
    <property type="entry name" value="CYP130-like"/>
    <property type="match status" value="1"/>
</dbReference>
<dbReference type="AlphaFoldDB" id="A0A2A2ZQR3"/>
<gene>
    <name evidence="9" type="ORF">CKJ66_03490</name>
</gene>
<dbReference type="EMBL" id="NSFD01000002">
    <property type="protein sequence ID" value="PBA28685.1"/>
    <property type="molecule type" value="Genomic_DNA"/>
</dbReference>
<dbReference type="SUPFAM" id="SSF48264">
    <property type="entry name" value="Cytochrome P450"/>
    <property type="match status" value="1"/>
</dbReference>
<dbReference type="GO" id="GO:0020037">
    <property type="term" value="F:heme binding"/>
    <property type="evidence" value="ECO:0007669"/>
    <property type="project" value="InterPro"/>
</dbReference>
<evidence type="ECO:0000256" key="7">
    <source>
        <dbReference type="ARBA" id="ARBA00023033"/>
    </source>
</evidence>
<keyword evidence="7 8" id="KW-0503">Monooxygenase</keyword>
<dbReference type="InterPro" id="IPR017972">
    <property type="entry name" value="Cyt_P450_CS"/>
</dbReference>
<dbReference type="InterPro" id="IPR001128">
    <property type="entry name" value="Cyt_P450"/>
</dbReference>
<protein>
    <submittedName>
        <fullName evidence="9">Cytochrome P450</fullName>
    </submittedName>
</protein>
<keyword evidence="3 8" id="KW-0349">Heme</keyword>
<evidence type="ECO:0000256" key="5">
    <source>
        <dbReference type="ARBA" id="ARBA00023002"/>
    </source>
</evidence>
<evidence type="ECO:0000256" key="8">
    <source>
        <dbReference type="RuleBase" id="RU000461"/>
    </source>
</evidence>
<dbReference type="GO" id="GO:0036199">
    <property type="term" value="F:cholest-4-en-3-one 26-monooxygenase activity"/>
    <property type="evidence" value="ECO:0007669"/>
    <property type="project" value="TreeGrafter"/>
</dbReference>
<dbReference type="GO" id="GO:0006707">
    <property type="term" value="P:cholesterol catabolic process"/>
    <property type="evidence" value="ECO:0007669"/>
    <property type="project" value="TreeGrafter"/>
</dbReference>
<dbReference type="Pfam" id="PF00067">
    <property type="entry name" value="p450"/>
    <property type="match status" value="1"/>
</dbReference>
<reference evidence="9 10" key="1">
    <citation type="submission" date="2017-08" db="EMBL/GenBank/DDBJ databases">
        <title>Phylogenetic analysis of Mycobacterium avium complex whole genomes.</title>
        <authorList>
            <person name="Caverly L.J."/>
            <person name="Spilker T."/>
            <person name="Lipuma J."/>
        </authorList>
    </citation>
    <scope>NUCLEOTIDE SEQUENCE [LARGE SCALE GENOMIC DNA]</scope>
    <source>
        <strain evidence="9 10">FLAC0165</strain>
    </source>
</reference>
<dbReference type="GO" id="GO:0005506">
    <property type="term" value="F:iron ion binding"/>
    <property type="evidence" value="ECO:0007669"/>
    <property type="project" value="InterPro"/>
</dbReference>
<dbReference type="InterPro" id="IPR002397">
    <property type="entry name" value="Cyt_P450_B"/>
</dbReference>
<evidence type="ECO:0000256" key="1">
    <source>
        <dbReference type="ARBA" id="ARBA00001971"/>
    </source>
</evidence>
<comment type="caution">
    <text evidence="9">The sequence shown here is derived from an EMBL/GenBank/DDBJ whole genome shotgun (WGS) entry which is preliminary data.</text>
</comment>
<dbReference type="FunFam" id="1.10.630.10:FF:000018">
    <property type="entry name" value="Cytochrome P450 monooxygenase"/>
    <property type="match status" value="1"/>
</dbReference>
<keyword evidence="6 8" id="KW-0408">Iron</keyword>
<dbReference type="PRINTS" id="PR00359">
    <property type="entry name" value="BP450"/>
</dbReference>
<comment type="cofactor">
    <cofactor evidence="1">
        <name>heme</name>
        <dbReference type="ChEBI" id="CHEBI:30413"/>
    </cofactor>
</comment>
<dbReference type="GO" id="GO:0008395">
    <property type="term" value="F:steroid hydroxylase activity"/>
    <property type="evidence" value="ECO:0007669"/>
    <property type="project" value="TreeGrafter"/>
</dbReference>
<evidence type="ECO:0000313" key="10">
    <source>
        <dbReference type="Proteomes" id="UP000217768"/>
    </source>
</evidence>
<dbReference type="InterPro" id="IPR036396">
    <property type="entry name" value="Cyt_P450_sf"/>
</dbReference>